<dbReference type="EMBL" id="AOLK01000026">
    <property type="protein sequence ID" value="ELZ80234.1"/>
    <property type="molecule type" value="Genomic_DNA"/>
</dbReference>
<proteinExistence type="predicted"/>
<accession>M0HAT9</accession>
<comment type="caution">
    <text evidence="1">The sequence shown here is derived from an EMBL/GenBank/DDBJ whole genome shotgun (WGS) entry which is preliminary data.</text>
</comment>
<organism evidence="1 2">
    <name type="scientific">Haloferax elongans ATCC BAA-1513</name>
    <dbReference type="NCBI Taxonomy" id="1230453"/>
    <lineage>
        <taxon>Archaea</taxon>
        <taxon>Methanobacteriati</taxon>
        <taxon>Methanobacteriota</taxon>
        <taxon>Stenosarchaea group</taxon>
        <taxon>Halobacteria</taxon>
        <taxon>Halobacteriales</taxon>
        <taxon>Haloferacaceae</taxon>
        <taxon>Haloferax</taxon>
    </lineage>
</organism>
<keyword evidence="2" id="KW-1185">Reference proteome</keyword>
<dbReference type="STRING" id="1230453.C453_19190"/>
<name>M0HAT9_HALEO</name>
<sequence length="437" mass="48803">MVPTDDLPSNGLQTRRTVLRRCAGLLATGVTTLSAGCTAALPPLGSRQHFGRVDVPDADPPTYRQWLPAPTAVDTGDDSQYPFCFRRPQSLTSPAPVRFVVPQIRLRTELDYFGVGYTGYNRLLETRFGTVLAGGFDPTTITNTLTESGYRRDGTYREYERFSRSDVHREALVTDEAIVWASQRVHEHPNVEALVDARDGRIPRYHEENDAYRRLSEVIGESRMVEFIPPEGDRQWTKLEGFRFGDDTAYHIMSFLYPEEMEVPEADLRDRSIDSTILTREVDATDFRVDGQLAVAEGRIPLGEGYPLPTTQPPQITWGVTRNATDQTLTFTHEAGESVATADLQFRADIADTSELRSLSETRPLPTDHDELGPGDSVTIDRQAIPDVEVIHADDIDWDAADPYATSEPQPATRLLLAYSPESATRPLFAIDLEDTT</sequence>
<protein>
    <submittedName>
        <fullName evidence="1">Uncharacterized protein</fullName>
    </submittedName>
</protein>
<dbReference type="AlphaFoldDB" id="M0HAT9"/>
<evidence type="ECO:0000313" key="2">
    <source>
        <dbReference type="Proteomes" id="UP000011612"/>
    </source>
</evidence>
<evidence type="ECO:0000313" key="1">
    <source>
        <dbReference type="EMBL" id="ELZ80234.1"/>
    </source>
</evidence>
<dbReference type="PATRIC" id="fig|1230453.4.peg.3814"/>
<reference evidence="1 2" key="1">
    <citation type="journal article" date="2014" name="PLoS Genet.">
        <title>Phylogenetically driven sequencing of extremely halophilic archaea reveals strategies for static and dynamic osmo-response.</title>
        <authorList>
            <person name="Becker E.A."/>
            <person name="Seitzer P.M."/>
            <person name="Tritt A."/>
            <person name="Larsen D."/>
            <person name="Krusor M."/>
            <person name="Yao A.I."/>
            <person name="Wu D."/>
            <person name="Madern D."/>
            <person name="Eisen J.A."/>
            <person name="Darling A.E."/>
            <person name="Facciotti M.T."/>
        </authorList>
    </citation>
    <scope>NUCLEOTIDE SEQUENCE [LARGE SCALE GENOMIC DNA]</scope>
    <source>
        <strain evidence="1 2">ATCC BAA-1513</strain>
    </source>
</reference>
<gene>
    <name evidence="1" type="ORF">C453_19190</name>
</gene>
<dbReference type="Proteomes" id="UP000011612">
    <property type="component" value="Unassembled WGS sequence"/>
</dbReference>
<dbReference type="RefSeq" id="WP_008327178.1">
    <property type="nucleotide sequence ID" value="NZ_AOLK01000026.1"/>
</dbReference>